<dbReference type="Pfam" id="PF02194">
    <property type="entry name" value="PXA"/>
    <property type="match status" value="1"/>
</dbReference>
<dbReference type="PANTHER" id="PTHR22775">
    <property type="entry name" value="SORTING NEXIN"/>
    <property type="match status" value="1"/>
</dbReference>
<keyword evidence="3" id="KW-1133">Transmembrane helix</keyword>
<evidence type="ECO:0000259" key="4">
    <source>
        <dbReference type="PROSITE" id="PS50195"/>
    </source>
</evidence>
<keyword evidence="3" id="KW-0472">Membrane</keyword>
<protein>
    <recommendedName>
        <fullName evidence="8">PXA domain-containing protein</fullName>
    </recommendedName>
</protein>
<dbReference type="CDD" id="cd06093">
    <property type="entry name" value="PX_domain"/>
    <property type="match status" value="1"/>
</dbReference>
<organism evidence="6 7">
    <name type="scientific">Aspergillus carbonarius (strain ITEM 5010)</name>
    <dbReference type="NCBI Taxonomy" id="602072"/>
    <lineage>
        <taxon>Eukaryota</taxon>
        <taxon>Fungi</taxon>
        <taxon>Dikarya</taxon>
        <taxon>Ascomycota</taxon>
        <taxon>Pezizomycotina</taxon>
        <taxon>Eurotiomycetes</taxon>
        <taxon>Eurotiomycetidae</taxon>
        <taxon>Eurotiales</taxon>
        <taxon>Aspergillaceae</taxon>
        <taxon>Aspergillus</taxon>
        <taxon>Aspergillus subgen. Circumdati</taxon>
    </lineage>
</organism>
<dbReference type="OrthoDB" id="41200at2759"/>
<keyword evidence="7" id="KW-1185">Reference proteome</keyword>
<evidence type="ECO:0000259" key="5">
    <source>
        <dbReference type="PROSITE" id="PS51207"/>
    </source>
</evidence>
<evidence type="ECO:0000313" key="6">
    <source>
        <dbReference type="EMBL" id="OOF92332.1"/>
    </source>
</evidence>
<feature type="compositionally biased region" description="Polar residues" evidence="2">
    <location>
        <begin position="409"/>
        <end position="433"/>
    </location>
</feature>
<feature type="region of interest" description="Disordered" evidence="2">
    <location>
        <begin position="804"/>
        <end position="872"/>
    </location>
</feature>
<dbReference type="VEuPathDB" id="FungiDB:ASPCADRAFT_517767"/>
<evidence type="ECO:0000256" key="2">
    <source>
        <dbReference type="SAM" id="MobiDB-lite"/>
    </source>
</evidence>
<feature type="compositionally biased region" description="Polar residues" evidence="2">
    <location>
        <begin position="758"/>
        <end position="779"/>
    </location>
</feature>
<evidence type="ECO:0008006" key="8">
    <source>
        <dbReference type="Google" id="ProtNLM"/>
    </source>
</evidence>
<dbReference type="InterPro" id="IPR036871">
    <property type="entry name" value="PX_dom_sf"/>
</dbReference>
<dbReference type="InterPro" id="IPR001683">
    <property type="entry name" value="PX_dom"/>
</dbReference>
<feature type="domain" description="PX" evidence="4">
    <location>
        <begin position="551"/>
        <end position="667"/>
    </location>
</feature>
<comment type="similarity">
    <text evidence="1">Belongs to the sorting nexin family.</text>
</comment>
<dbReference type="OMA" id="INGWIIH"/>
<dbReference type="InterPro" id="IPR013937">
    <property type="entry name" value="Sorting_nexin_C"/>
</dbReference>
<dbReference type="Proteomes" id="UP000188318">
    <property type="component" value="Unassembled WGS sequence"/>
</dbReference>
<feature type="region of interest" description="Disordered" evidence="2">
    <location>
        <begin position="754"/>
        <end position="786"/>
    </location>
</feature>
<reference evidence="7" key="1">
    <citation type="journal article" date="2017" name="Genome Biol.">
        <title>Comparative genomics reveals high biological diversity and specific adaptations in the industrially and medically important fungal genus Aspergillus.</title>
        <authorList>
            <person name="de Vries R.P."/>
            <person name="Riley R."/>
            <person name="Wiebenga A."/>
            <person name="Aguilar-Osorio G."/>
            <person name="Amillis S."/>
            <person name="Uchima C.A."/>
            <person name="Anderluh G."/>
            <person name="Asadollahi M."/>
            <person name="Askin M."/>
            <person name="Barry K."/>
            <person name="Battaglia E."/>
            <person name="Bayram O."/>
            <person name="Benocci T."/>
            <person name="Braus-Stromeyer S.A."/>
            <person name="Caldana C."/>
            <person name="Canovas D."/>
            <person name="Cerqueira G.C."/>
            <person name="Chen F."/>
            <person name="Chen W."/>
            <person name="Choi C."/>
            <person name="Clum A."/>
            <person name="Dos Santos R.A."/>
            <person name="Damasio A.R."/>
            <person name="Diallinas G."/>
            <person name="Emri T."/>
            <person name="Fekete E."/>
            <person name="Flipphi M."/>
            <person name="Freyberg S."/>
            <person name="Gallo A."/>
            <person name="Gournas C."/>
            <person name="Habgood R."/>
            <person name="Hainaut M."/>
            <person name="Harispe M.L."/>
            <person name="Henrissat B."/>
            <person name="Hilden K.S."/>
            <person name="Hope R."/>
            <person name="Hossain A."/>
            <person name="Karabika E."/>
            <person name="Karaffa L."/>
            <person name="Karanyi Z."/>
            <person name="Krasevec N."/>
            <person name="Kuo A."/>
            <person name="Kusch H."/>
            <person name="LaButti K."/>
            <person name="Lagendijk E.L."/>
            <person name="Lapidus A."/>
            <person name="Levasseur A."/>
            <person name="Lindquist E."/>
            <person name="Lipzen A."/>
            <person name="Logrieco A.F."/>
            <person name="MacCabe A."/>
            <person name="Maekelae M.R."/>
            <person name="Malavazi I."/>
            <person name="Melin P."/>
            <person name="Meyer V."/>
            <person name="Mielnichuk N."/>
            <person name="Miskei M."/>
            <person name="Molnar A.P."/>
            <person name="Mule G."/>
            <person name="Ngan C.Y."/>
            <person name="Orejas M."/>
            <person name="Orosz E."/>
            <person name="Ouedraogo J.P."/>
            <person name="Overkamp K.M."/>
            <person name="Park H.-S."/>
            <person name="Perrone G."/>
            <person name="Piumi F."/>
            <person name="Punt P.J."/>
            <person name="Ram A.F."/>
            <person name="Ramon A."/>
            <person name="Rauscher S."/>
            <person name="Record E."/>
            <person name="Riano-Pachon D.M."/>
            <person name="Robert V."/>
            <person name="Roehrig J."/>
            <person name="Ruller R."/>
            <person name="Salamov A."/>
            <person name="Salih N.S."/>
            <person name="Samson R.A."/>
            <person name="Sandor E."/>
            <person name="Sanguinetti M."/>
            <person name="Schuetze T."/>
            <person name="Sepcic K."/>
            <person name="Shelest E."/>
            <person name="Sherlock G."/>
            <person name="Sophianopoulou V."/>
            <person name="Squina F.M."/>
            <person name="Sun H."/>
            <person name="Susca A."/>
            <person name="Todd R.B."/>
            <person name="Tsang A."/>
            <person name="Unkles S.E."/>
            <person name="van de Wiele N."/>
            <person name="van Rossen-Uffink D."/>
            <person name="Oliveira J.V."/>
            <person name="Vesth T.C."/>
            <person name="Visser J."/>
            <person name="Yu J.-H."/>
            <person name="Zhou M."/>
            <person name="Andersen M.R."/>
            <person name="Archer D.B."/>
            <person name="Baker S.E."/>
            <person name="Benoit I."/>
            <person name="Brakhage A.A."/>
            <person name="Braus G.H."/>
            <person name="Fischer R."/>
            <person name="Frisvad J.C."/>
            <person name="Goldman G.H."/>
            <person name="Houbraken J."/>
            <person name="Oakley B."/>
            <person name="Pocsi I."/>
            <person name="Scazzocchio C."/>
            <person name="Seiboth B."/>
            <person name="vanKuyk P.A."/>
            <person name="Wortman J."/>
            <person name="Dyer P.S."/>
            <person name="Grigoriev I.V."/>
        </authorList>
    </citation>
    <scope>NUCLEOTIDE SEQUENCE [LARGE SCALE GENOMIC DNA]</scope>
    <source>
        <strain evidence="7">ITEM 5010</strain>
    </source>
</reference>
<dbReference type="AlphaFoldDB" id="A0A1R3RCX3"/>
<dbReference type="Gene3D" id="3.30.1520.10">
    <property type="entry name" value="Phox-like domain"/>
    <property type="match status" value="1"/>
</dbReference>
<dbReference type="Pfam" id="PF00787">
    <property type="entry name" value="PX"/>
    <property type="match status" value="1"/>
</dbReference>
<feature type="domain" description="PXA" evidence="5">
    <location>
        <begin position="198"/>
        <end position="379"/>
    </location>
</feature>
<dbReference type="PROSITE" id="PS50195">
    <property type="entry name" value="PX"/>
    <property type="match status" value="1"/>
</dbReference>
<feature type="compositionally biased region" description="Polar residues" evidence="2">
    <location>
        <begin position="844"/>
        <end position="857"/>
    </location>
</feature>
<evidence type="ECO:0000256" key="1">
    <source>
        <dbReference type="ARBA" id="ARBA00010883"/>
    </source>
</evidence>
<dbReference type="PROSITE" id="PS51207">
    <property type="entry name" value="PXA"/>
    <property type="match status" value="1"/>
</dbReference>
<evidence type="ECO:0000256" key="3">
    <source>
        <dbReference type="SAM" id="Phobius"/>
    </source>
</evidence>
<dbReference type="STRING" id="602072.A0A1R3RCX3"/>
<name>A0A1R3RCX3_ASPC5</name>
<evidence type="ECO:0000313" key="7">
    <source>
        <dbReference type="Proteomes" id="UP000188318"/>
    </source>
</evidence>
<dbReference type="InterPro" id="IPR003114">
    <property type="entry name" value="Phox_assoc"/>
</dbReference>
<keyword evidence="3" id="KW-0812">Transmembrane</keyword>
<dbReference type="Pfam" id="PF08628">
    <property type="entry name" value="Nexin_C"/>
    <property type="match status" value="1"/>
</dbReference>
<gene>
    <name evidence="6" type="ORF">ASPCADRAFT_517767</name>
</gene>
<feature type="compositionally biased region" description="Polar residues" evidence="2">
    <location>
        <begin position="804"/>
        <end position="814"/>
    </location>
</feature>
<accession>A0A1R3RCX3</accession>
<sequence length="1035" mass="113779">MCSSFFCFLERCYNPMPLPGINTEAPLLPHQSTGPYASLLALIFVQQDLEKSNFTINILWILCNSPEIAYQERNMEVASTRIVMQSIYSVHRYNEGLLCVFACLIGATFVLFGRLGLLLIGVTSGVVLHASWEGADAKSSDNLLKTRVPRRRELALHVAGRLLDWPERKAHGLDDGQNSFEHVSPEDTSVDLDYSTFGPETAAALRSMTDAVMIDYVNSWSRPILPSETTFPLSCRKLLVGFISSLSSHLSRKRPADTLLEILTNSSSLIIVFLNELSAIFGSVESSDPPEQVVLRYLEKSPESGLANILAKEQQRKKLNLIAGDILSSFLDPNVYECPLLKDFIRELLASVLFESAISSLSRPEIINGWIIYLLSEGKSEIMTAIDAGVEGAQKQGVAATRIPSNVNYPSSKAVNDANSDSRVTGEDSQQESTDVDRATVEAKMEVKRLSDMIAVHELRKQNLERDIKCNARQELADADHCENWLSAGNINDEVQFSEQSPLVDTGERRIGDKSESHLEDAFELSPSPHFRHSVPPKALVEPFTLYRASITVETDSENTGKGLLRSKPTSSYLLQIEPLSARSTGWMVFRKYNDFELLHETLEAISRLHKTREFTEKHETVPMWKGQTKSGLAKDLERYLQDALCHESLAESERMKRFLEKDEHLGSESTKPLSKTGFSFPSQGALGNVGKGVLGVLSNAPKGVSDGGKAVLEGVTGVFGGAISKRPSPDPVADNNATSLDLFPLKNELIDHGSQGGFESSAKTRSSLELQRPTQDSPFSPKVIGKRGLAVEETCSDATEITSHFSGVSSESPVKTVKPNPGVSIQGSSPRRYNPTDLLHTCTGKQDASHADSQGQALGAGSSDLRGQSSPITQEETRIAVELIFAVINQLYTLSSAWNIRRTLLNAAKSYILRPGNPHLETIRRLLQESMIDSHTSDEAIGLYLNKLRENTLPTKTELENRTPPPDDAEKERLRETARKVFIQRGLPQALTSVMGANASKEALGKVFDCLQIGIVARGFVFSLILQALKAAIL</sequence>
<feature type="region of interest" description="Disordered" evidence="2">
    <location>
        <begin position="409"/>
        <end position="436"/>
    </location>
</feature>
<dbReference type="SMART" id="SM00313">
    <property type="entry name" value="PXA"/>
    <property type="match status" value="1"/>
</dbReference>
<dbReference type="GO" id="GO:0035091">
    <property type="term" value="F:phosphatidylinositol binding"/>
    <property type="evidence" value="ECO:0007669"/>
    <property type="project" value="InterPro"/>
</dbReference>
<dbReference type="EMBL" id="KV907507">
    <property type="protein sequence ID" value="OOF92332.1"/>
    <property type="molecule type" value="Genomic_DNA"/>
</dbReference>
<dbReference type="PANTHER" id="PTHR22775:SF47">
    <property type="entry name" value="MEIOTICALLY UP-REGULATED GENE 122 PROTEIN"/>
    <property type="match status" value="1"/>
</dbReference>
<dbReference type="SUPFAM" id="SSF64268">
    <property type="entry name" value="PX domain"/>
    <property type="match status" value="1"/>
</dbReference>
<feature type="transmembrane region" description="Helical" evidence="3">
    <location>
        <begin position="97"/>
        <end position="120"/>
    </location>
</feature>
<proteinExistence type="inferred from homology"/>